<gene>
    <name evidence="2" type="ORF">FBZ83_104425</name>
</gene>
<protein>
    <submittedName>
        <fullName evidence="2">Uncharacterized protein DUF3296</fullName>
    </submittedName>
</protein>
<feature type="domain" description="YagK/YfjJ C-terminal" evidence="1">
    <location>
        <begin position="25"/>
        <end position="191"/>
    </location>
</feature>
<dbReference type="AlphaFoldDB" id="A0A560CJX1"/>
<name>A0A560CJX1_AZOBR</name>
<evidence type="ECO:0000259" key="1">
    <source>
        <dbReference type="Pfam" id="PF11726"/>
    </source>
</evidence>
<dbReference type="EMBL" id="VITH01000004">
    <property type="protein sequence ID" value="TWA85153.1"/>
    <property type="molecule type" value="Genomic_DNA"/>
</dbReference>
<dbReference type="InterPro" id="IPR057271">
    <property type="entry name" value="YagK_YfjJ_C"/>
</dbReference>
<dbReference type="Proteomes" id="UP000318529">
    <property type="component" value="Unassembled WGS sequence"/>
</dbReference>
<comment type="caution">
    <text evidence="2">The sequence shown here is derived from an EMBL/GenBank/DDBJ whole genome shotgun (WGS) entry which is preliminary data.</text>
</comment>
<reference evidence="2 3" key="1">
    <citation type="submission" date="2019-06" db="EMBL/GenBank/DDBJ databases">
        <title>Genomic Encyclopedia of Type Strains, Phase IV (KMG-V): Genome sequencing to study the core and pangenomes of soil and plant-associated prokaryotes.</title>
        <authorList>
            <person name="Whitman W."/>
        </authorList>
    </citation>
    <scope>NUCLEOTIDE SEQUENCE [LARGE SCALE GENOMIC DNA]</scope>
    <source>
        <strain evidence="2 3">BR 11650</strain>
    </source>
</reference>
<dbReference type="Pfam" id="PF11726">
    <property type="entry name" value="YagK_YfjJ_C"/>
    <property type="match status" value="1"/>
</dbReference>
<evidence type="ECO:0000313" key="2">
    <source>
        <dbReference type="EMBL" id="TWA85153.1"/>
    </source>
</evidence>
<dbReference type="RefSeq" id="WP_186466038.1">
    <property type="nucleotide sequence ID" value="NZ_VITH01000004.1"/>
</dbReference>
<accession>A0A560CJX1</accession>
<proteinExistence type="predicted"/>
<organism evidence="2 3">
    <name type="scientific">Azospirillum brasilense</name>
    <dbReference type="NCBI Taxonomy" id="192"/>
    <lineage>
        <taxon>Bacteria</taxon>
        <taxon>Pseudomonadati</taxon>
        <taxon>Pseudomonadota</taxon>
        <taxon>Alphaproteobacteria</taxon>
        <taxon>Rhodospirillales</taxon>
        <taxon>Azospirillaceae</taxon>
        <taxon>Azospirillum</taxon>
    </lineage>
</organism>
<sequence>MLERYEHRTDILNCIGMRMNYMIAHHCKVFFVRFDARFPEGFLHHGGNREISQLMKTLKEFYAYQGVGMHYIWVREQVSSPVPHYHVVLLVNGSLIQNATGIWNKAEEVWSRITGGPSGLIHHGWPTRQGLSGIGGIMIRRPSSKATGQPLILQQQEFNTAWAEAVEWVSYLAKTYSKGNAPHRVREYGASQL</sequence>
<evidence type="ECO:0000313" key="3">
    <source>
        <dbReference type="Proteomes" id="UP000318529"/>
    </source>
</evidence>